<reference evidence="2 3" key="1">
    <citation type="submission" date="2020-06" db="EMBL/GenBank/DDBJ databases">
        <title>Genome sequence of 2 isolates from Red Sea Mangroves.</title>
        <authorList>
            <person name="Sefrji F."/>
            <person name="Michoud G."/>
            <person name="Merlino G."/>
            <person name="Daffonchio D."/>
        </authorList>
    </citation>
    <scope>NUCLEOTIDE SEQUENCE [LARGE SCALE GENOMIC DNA]</scope>
    <source>
        <strain evidence="2 3">R1DC25</strain>
    </source>
</reference>
<evidence type="ECO:0000313" key="2">
    <source>
        <dbReference type="EMBL" id="QPC42396.1"/>
    </source>
</evidence>
<dbReference type="AlphaFoldDB" id="A0A7S8C2X9"/>
<feature type="domain" description="Peptidase C45 hydrolase" evidence="1">
    <location>
        <begin position="125"/>
        <end position="354"/>
    </location>
</feature>
<protein>
    <recommendedName>
        <fullName evidence="1">Peptidase C45 hydrolase domain-containing protein</fullName>
    </recommendedName>
</protein>
<accession>A0A7S8C2X9</accession>
<dbReference type="Pfam" id="PF03417">
    <property type="entry name" value="AAT"/>
    <property type="match status" value="1"/>
</dbReference>
<organism evidence="2 3">
    <name type="scientific">Kaustia mangrovi</name>
    <dbReference type="NCBI Taxonomy" id="2593653"/>
    <lineage>
        <taxon>Bacteria</taxon>
        <taxon>Pseudomonadati</taxon>
        <taxon>Pseudomonadota</taxon>
        <taxon>Alphaproteobacteria</taxon>
        <taxon>Hyphomicrobiales</taxon>
        <taxon>Parvibaculaceae</taxon>
        <taxon>Kaustia</taxon>
    </lineage>
</organism>
<dbReference type="KEGG" id="kmn:HW532_06565"/>
<dbReference type="EMBL" id="CP058214">
    <property type="protein sequence ID" value="QPC42396.1"/>
    <property type="molecule type" value="Genomic_DNA"/>
</dbReference>
<dbReference type="InterPro" id="IPR005079">
    <property type="entry name" value="Peptidase_C45_hydrolase"/>
</dbReference>
<name>A0A7S8C2X9_9HYPH</name>
<evidence type="ECO:0000259" key="1">
    <source>
        <dbReference type="Pfam" id="PF03417"/>
    </source>
</evidence>
<sequence>MSNWLPDPSLPVMLSGDAHERGLGQARKGGAGAGAVRNAVAAAVDAAGAAGLLDPPAQAFLDAQRAFAQETDPASLLELRGIAEGFDIPEPVLFVHLHLGILRDLKATGPEAGDGCSAWAVADGTDGPMVVKNRDFRGTHLGIQRVFRHKGPDIHGGEMLCVGSLGSPGAYSSGINGWGLALVDTQVGTGDHGVGWLRYFLMTRLLSDCRTVEDAVRFVSSARHAGGGTLVMADPSGAVAAVELGNSGIAVERGSPAFRTNHFVSPELAGRTLQHGGDRAARNSHARFAGLGAAMASERNWSARSAADLMASHVPGDGSGSLCQHPVDGGDSSTISSAIFACRRRRLYFAEGNPCEGRWRRYELDA</sequence>
<dbReference type="Gene3D" id="3.60.60.10">
    <property type="entry name" value="Penicillin V Acylase, Chain A"/>
    <property type="match status" value="1"/>
</dbReference>
<dbReference type="InterPro" id="IPR047794">
    <property type="entry name" value="C45_proenzyme-like"/>
</dbReference>
<proteinExistence type="predicted"/>
<dbReference type="Proteomes" id="UP000593594">
    <property type="component" value="Chromosome"/>
</dbReference>
<keyword evidence="3" id="KW-1185">Reference proteome</keyword>
<dbReference type="NCBIfam" id="NF040521">
    <property type="entry name" value="C45_proenzyme"/>
    <property type="match status" value="1"/>
</dbReference>
<dbReference type="RefSeq" id="WP_213163630.1">
    <property type="nucleotide sequence ID" value="NZ_CP058214.1"/>
</dbReference>
<evidence type="ECO:0000313" key="3">
    <source>
        <dbReference type="Proteomes" id="UP000593594"/>
    </source>
</evidence>
<dbReference type="PANTHER" id="PTHR34180:SF1">
    <property type="entry name" value="BETA-ALANYL-DOPAMINE_CARCININE HYDROLASE"/>
    <property type="match status" value="1"/>
</dbReference>
<dbReference type="InterPro" id="IPR047801">
    <property type="entry name" value="Peptidase_C45"/>
</dbReference>
<dbReference type="PANTHER" id="PTHR34180">
    <property type="entry name" value="PEPTIDASE C45"/>
    <property type="match status" value="1"/>
</dbReference>
<gene>
    <name evidence="2" type="ORF">HW532_06565</name>
</gene>